<organism evidence="5 6">
    <name type="scientific">Aegilops tauschii subsp. strangulata</name>
    <name type="common">Goatgrass</name>
    <dbReference type="NCBI Taxonomy" id="200361"/>
    <lineage>
        <taxon>Eukaryota</taxon>
        <taxon>Viridiplantae</taxon>
        <taxon>Streptophyta</taxon>
        <taxon>Embryophyta</taxon>
        <taxon>Tracheophyta</taxon>
        <taxon>Spermatophyta</taxon>
        <taxon>Magnoliopsida</taxon>
        <taxon>Liliopsida</taxon>
        <taxon>Poales</taxon>
        <taxon>Poaceae</taxon>
        <taxon>BOP clade</taxon>
        <taxon>Pooideae</taxon>
        <taxon>Triticodae</taxon>
        <taxon>Triticeae</taxon>
        <taxon>Triticinae</taxon>
        <taxon>Aegilops</taxon>
    </lineage>
</organism>
<dbReference type="Proteomes" id="UP000015105">
    <property type="component" value="Chromosome 6D"/>
</dbReference>
<dbReference type="Gramene" id="AET6Gv20273500.5">
    <property type="protein sequence ID" value="AET6Gv20273500.5"/>
    <property type="gene ID" value="AET6Gv20273500"/>
</dbReference>
<reference evidence="5" key="5">
    <citation type="journal article" date="2021" name="G3 (Bethesda)">
        <title>Aegilops tauschii genome assembly Aet v5.0 features greater sequence contiguity and improved annotation.</title>
        <authorList>
            <person name="Wang L."/>
            <person name="Zhu T."/>
            <person name="Rodriguez J.C."/>
            <person name="Deal K.R."/>
            <person name="Dubcovsky J."/>
            <person name="McGuire P.E."/>
            <person name="Lux T."/>
            <person name="Spannagl M."/>
            <person name="Mayer K.F.X."/>
            <person name="Baldrich P."/>
            <person name="Meyers B.C."/>
            <person name="Huo N."/>
            <person name="Gu Y.Q."/>
            <person name="Zhou H."/>
            <person name="Devos K.M."/>
            <person name="Bennetzen J.L."/>
            <person name="Unver T."/>
            <person name="Budak H."/>
            <person name="Gulick P.J."/>
            <person name="Galiba G."/>
            <person name="Kalapos B."/>
            <person name="Nelson D.R."/>
            <person name="Li P."/>
            <person name="You F.M."/>
            <person name="Luo M.C."/>
            <person name="Dvorak J."/>
        </authorList>
    </citation>
    <scope>NUCLEOTIDE SEQUENCE [LARGE SCALE GENOMIC DNA]</scope>
    <source>
        <strain evidence="5">cv. AL8/78</strain>
    </source>
</reference>
<evidence type="ECO:0000256" key="2">
    <source>
        <dbReference type="ARBA" id="ARBA00004496"/>
    </source>
</evidence>
<keyword evidence="6" id="KW-1185">Reference proteome</keyword>
<protein>
    <submittedName>
        <fullName evidence="5">Uncharacterized protein</fullName>
    </submittedName>
</protein>
<keyword evidence="4" id="KW-0539">Nucleus</keyword>
<dbReference type="PANTHER" id="PTHR31250">
    <property type="entry name" value="IQ DOMAIN-CONTAINING PROTEIN IQM3"/>
    <property type="match status" value="1"/>
</dbReference>
<keyword evidence="3" id="KW-0963">Cytoplasm</keyword>
<dbReference type="PANTHER" id="PTHR31250:SF10">
    <property type="entry name" value="IQ DOMAIN-CONTAINING PROTEIN IQM3"/>
    <property type="match status" value="1"/>
</dbReference>
<dbReference type="GO" id="GO:0005634">
    <property type="term" value="C:nucleus"/>
    <property type="evidence" value="ECO:0007669"/>
    <property type="project" value="UniProtKB-SubCell"/>
</dbReference>
<reference evidence="6" key="1">
    <citation type="journal article" date="2014" name="Science">
        <title>Ancient hybridizations among the ancestral genomes of bread wheat.</title>
        <authorList>
            <consortium name="International Wheat Genome Sequencing Consortium,"/>
            <person name="Marcussen T."/>
            <person name="Sandve S.R."/>
            <person name="Heier L."/>
            <person name="Spannagl M."/>
            <person name="Pfeifer M."/>
            <person name="Jakobsen K.S."/>
            <person name="Wulff B.B."/>
            <person name="Steuernagel B."/>
            <person name="Mayer K.F."/>
            <person name="Olsen O.A."/>
        </authorList>
    </citation>
    <scope>NUCLEOTIDE SEQUENCE [LARGE SCALE GENOMIC DNA]</scope>
    <source>
        <strain evidence="6">cv. AL8/78</strain>
    </source>
</reference>
<evidence type="ECO:0000256" key="4">
    <source>
        <dbReference type="ARBA" id="ARBA00023242"/>
    </source>
</evidence>
<sequence>MSGEPLDTSQGPKGTKWIFVMSTAKKLYAGKKERGVFQHSSFLAGGATIAAGRFIAENGVIKVLSRGTHRSKWCCLHNDFTLGELLLNIASMFQKIY</sequence>
<reference evidence="6" key="2">
    <citation type="journal article" date="2017" name="Nat. Plants">
        <title>The Aegilops tauschii genome reveals multiple impacts of transposons.</title>
        <authorList>
            <person name="Zhao G."/>
            <person name="Zou C."/>
            <person name="Li K."/>
            <person name="Wang K."/>
            <person name="Li T."/>
            <person name="Gao L."/>
            <person name="Zhang X."/>
            <person name="Wang H."/>
            <person name="Yang Z."/>
            <person name="Liu X."/>
            <person name="Jiang W."/>
            <person name="Mao L."/>
            <person name="Kong X."/>
            <person name="Jiao Y."/>
            <person name="Jia J."/>
        </authorList>
    </citation>
    <scope>NUCLEOTIDE SEQUENCE [LARGE SCALE GENOMIC DNA]</scope>
    <source>
        <strain evidence="6">cv. AL8/78</strain>
    </source>
</reference>
<comment type="subcellular location">
    <subcellularLocation>
        <location evidence="2">Cytoplasm</location>
    </subcellularLocation>
    <subcellularLocation>
        <location evidence="1">Nucleus</location>
    </subcellularLocation>
</comment>
<dbReference type="InterPro" id="IPR044159">
    <property type="entry name" value="IQM"/>
</dbReference>
<evidence type="ECO:0000313" key="6">
    <source>
        <dbReference type="Proteomes" id="UP000015105"/>
    </source>
</evidence>
<proteinExistence type="predicted"/>
<dbReference type="GO" id="GO:0005737">
    <property type="term" value="C:cytoplasm"/>
    <property type="evidence" value="ECO:0007669"/>
    <property type="project" value="UniProtKB-SubCell"/>
</dbReference>
<evidence type="ECO:0000256" key="1">
    <source>
        <dbReference type="ARBA" id="ARBA00004123"/>
    </source>
</evidence>
<dbReference type="AlphaFoldDB" id="A0A453N8D1"/>
<accession>A0A453N8D1</accession>
<reference evidence="5" key="3">
    <citation type="journal article" date="2017" name="Nature">
        <title>Genome sequence of the progenitor of the wheat D genome Aegilops tauschii.</title>
        <authorList>
            <person name="Luo M.C."/>
            <person name="Gu Y.Q."/>
            <person name="Puiu D."/>
            <person name="Wang H."/>
            <person name="Twardziok S.O."/>
            <person name="Deal K.R."/>
            <person name="Huo N."/>
            <person name="Zhu T."/>
            <person name="Wang L."/>
            <person name="Wang Y."/>
            <person name="McGuire P.E."/>
            <person name="Liu S."/>
            <person name="Long H."/>
            <person name="Ramasamy R.K."/>
            <person name="Rodriguez J.C."/>
            <person name="Van S.L."/>
            <person name="Yuan L."/>
            <person name="Wang Z."/>
            <person name="Xia Z."/>
            <person name="Xiao L."/>
            <person name="Anderson O.D."/>
            <person name="Ouyang S."/>
            <person name="Liang Y."/>
            <person name="Zimin A.V."/>
            <person name="Pertea G."/>
            <person name="Qi P."/>
            <person name="Bennetzen J.L."/>
            <person name="Dai X."/>
            <person name="Dawson M.W."/>
            <person name="Muller H.G."/>
            <person name="Kugler K."/>
            <person name="Rivarola-Duarte L."/>
            <person name="Spannagl M."/>
            <person name="Mayer K.F.X."/>
            <person name="Lu F.H."/>
            <person name="Bevan M.W."/>
            <person name="Leroy P."/>
            <person name="Li P."/>
            <person name="You F.M."/>
            <person name="Sun Q."/>
            <person name="Liu Z."/>
            <person name="Lyons E."/>
            <person name="Wicker T."/>
            <person name="Salzberg S.L."/>
            <person name="Devos K.M."/>
            <person name="Dvorak J."/>
        </authorList>
    </citation>
    <scope>NUCLEOTIDE SEQUENCE [LARGE SCALE GENOMIC DNA]</scope>
    <source>
        <strain evidence="5">cv. AL8/78</strain>
    </source>
</reference>
<evidence type="ECO:0000256" key="3">
    <source>
        <dbReference type="ARBA" id="ARBA00022490"/>
    </source>
</evidence>
<evidence type="ECO:0000313" key="5">
    <source>
        <dbReference type="EnsemblPlants" id="AET6Gv20273500.5"/>
    </source>
</evidence>
<reference evidence="5" key="4">
    <citation type="submission" date="2019-03" db="UniProtKB">
        <authorList>
            <consortium name="EnsemblPlants"/>
        </authorList>
    </citation>
    <scope>IDENTIFICATION</scope>
</reference>
<name>A0A453N8D1_AEGTS</name>
<dbReference type="EnsemblPlants" id="AET6Gv20273500.5">
    <property type="protein sequence ID" value="AET6Gv20273500.5"/>
    <property type="gene ID" value="AET6Gv20273500"/>
</dbReference>